<evidence type="ECO:0000256" key="2">
    <source>
        <dbReference type="SAM" id="SignalP"/>
    </source>
</evidence>
<protein>
    <recommendedName>
        <fullName evidence="5">DUF4440 domain-containing protein</fullName>
    </recommendedName>
</protein>
<evidence type="ECO:0008006" key="5">
    <source>
        <dbReference type="Google" id="ProtNLM"/>
    </source>
</evidence>
<evidence type="ECO:0000313" key="4">
    <source>
        <dbReference type="Proteomes" id="UP001162880"/>
    </source>
</evidence>
<accession>A0ABT0B2S6</accession>
<reference evidence="3" key="1">
    <citation type="submission" date="2022-03" db="EMBL/GenBank/DDBJ databases">
        <title>Identification of a novel bacterium isolated from mangrove sediments.</title>
        <authorList>
            <person name="Pan X."/>
        </authorList>
    </citation>
    <scope>NUCLEOTIDE SEQUENCE</scope>
    <source>
        <strain evidence="3">B2580</strain>
    </source>
</reference>
<feature type="signal peptide" evidence="2">
    <location>
        <begin position="1"/>
        <end position="23"/>
    </location>
</feature>
<comment type="caution">
    <text evidence="3">The sequence shown here is derived from an EMBL/GenBank/DDBJ whole genome shotgun (WGS) entry which is preliminary data.</text>
</comment>
<feature type="compositionally biased region" description="Basic and acidic residues" evidence="1">
    <location>
        <begin position="177"/>
        <end position="186"/>
    </location>
</feature>
<keyword evidence="4" id="KW-1185">Reference proteome</keyword>
<dbReference type="Proteomes" id="UP001162880">
    <property type="component" value="Unassembled WGS sequence"/>
</dbReference>
<organism evidence="3 4">
    <name type="scientific">Novosphingobium album</name>
    <name type="common">ex Hu et al. 2023</name>
    <dbReference type="NCBI Taxonomy" id="2930093"/>
    <lineage>
        <taxon>Bacteria</taxon>
        <taxon>Pseudomonadati</taxon>
        <taxon>Pseudomonadota</taxon>
        <taxon>Alphaproteobacteria</taxon>
        <taxon>Sphingomonadales</taxon>
        <taxon>Sphingomonadaceae</taxon>
        <taxon>Novosphingobium</taxon>
    </lineage>
</organism>
<feature type="region of interest" description="Disordered" evidence="1">
    <location>
        <begin position="162"/>
        <end position="198"/>
    </location>
</feature>
<evidence type="ECO:0000256" key="1">
    <source>
        <dbReference type="SAM" id="MobiDB-lite"/>
    </source>
</evidence>
<sequence length="235" mass="25508">MHRRGAVLMLAAVAMSLAAPAGAERHRRPAGVGTANPSALIAAEIAFARMAREKGQWTAFDKFADDEAVMFVPQPVMAKDWLKSQKDPAQPVQWEPYQVWMSCDGTLGVTKGEWHRPDGSVGYFTTIWKQQKKGDYRWVLDQGDTLTQSLEKPDWLSAVVADCPKRRGGPSSSKAGQEPERLREAGMDGGGQSDDGTLTWTYHVTAGNARTLSVSLSKGGEMTEVLSSSVAGQVQ</sequence>
<gene>
    <name evidence="3" type="ORF">MTR64_12270</name>
</gene>
<proteinExistence type="predicted"/>
<keyword evidence="2" id="KW-0732">Signal</keyword>
<dbReference type="RefSeq" id="WP_243994233.1">
    <property type="nucleotide sequence ID" value="NZ_JALHLE010000018.1"/>
</dbReference>
<evidence type="ECO:0000313" key="3">
    <source>
        <dbReference type="EMBL" id="MCJ2179348.1"/>
    </source>
</evidence>
<feature type="chain" id="PRO_5045326102" description="DUF4440 domain-containing protein" evidence="2">
    <location>
        <begin position="24"/>
        <end position="235"/>
    </location>
</feature>
<name>A0ABT0B2S6_9SPHN</name>
<dbReference type="EMBL" id="JALHLE010000018">
    <property type="protein sequence ID" value="MCJ2179348.1"/>
    <property type="molecule type" value="Genomic_DNA"/>
</dbReference>